<feature type="domain" description="Retrovirus-related Pol polyprotein from transposon TNT 1-94-like beta-barrel" evidence="3">
    <location>
        <begin position="506"/>
        <end position="553"/>
    </location>
</feature>
<gene>
    <name evidence="4" type="ORF">Tci_285413</name>
</gene>
<evidence type="ECO:0000259" key="3">
    <source>
        <dbReference type="Pfam" id="PF22936"/>
    </source>
</evidence>
<dbReference type="Pfam" id="PF07727">
    <property type="entry name" value="RVT_2"/>
    <property type="match status" value="1"/>
</dbReference>
<keyword evidence="1" id="KW-0175">Coiled coil</keyword>
<dbReference type="InterPro" id="IPR054722">
    <property type="entry name" value="PolX-like_BBD"/>
</dbReference>
<feature type="coiled-coil region" evidence="1">
    <location>
        <begin position="1246"/>
        <end position="1274"/>
    </location>
</feature>
<evidence type="ECO:0000259" key="2">
    <source>
        <dbReference type="Pfam" id="PF07727"/>
    </source>
</evidence>
<proteinExistence type="predicted"/>
<feature type="domain" description="Reverse transcriptase Ty1/copia-type" evidence="2">
    <location>
        <begin position="677"/>
        <end position="762"/>
    </location>
</feature>
<organism evidence="4">
    <name type="scientific">Tanacetum cinerariifolium</name>
    <name type="common">Dalmatian daisy</name>
    <name type="synonym">Chrysanthemum cinerariifolium</name>
    <dbReference type="NCBI Taxonomy" id="118510"/>
    <lineage>
        <taxon>Eukaryota</taxon>
        <taxon>Viridiplantae</taxon>
        <taxon>Streptophyta</taxon>
        <taxon>Embryophyta</taxon>
        <taxon>Tracheophyta</taxon>
        <taxon>Spermatophyta</taxon>
        <taxon>Magnoliopsida</taxon>
        <taxon>eudicotyledons</taxon>
        <taxon>Gunneridae</taxon>
        <taxon>Pentapetalae</taxon>
        <taxon>asterids</taxon>
        <taxon>campanulids</taxon>
        <taxon>Asterales</taxon>
        <taxon>Asteraceae</taxon>
        <taxon>Asteroideae</taxon>
        <taxon>Anthemideae</taxon>
        <taxon>Anthemidinae</taxon>
        <taxon>Tanacetum</taxon>
    </lineage>
</organism>
<protein>
    <submittedName>
        <fullName evidence="4">Uncharacterized protein</fullName>
    </submittedName>
</protein>
<dbReference type="Pfam" id="PF22936">
    <property type="entry name" value="Pol_BBD"/>
    <property type="match status" value="1"/>
</dbReference>
<comment type="caution">
    <text evidence="4">The sequence shown here is derived from an EMBL/GenBank/DDBJ whole genome shotgun (WGS) entry which is preliminary data.</text>
</comment>
<reference evidence="4" key="1">
    <citation type="journal article" date="2019" name="Sci. Rep.">
        <title>Draft genome of Tanacetum cinerariifolium, the natural source of mosquito coil.</title>
        <authorList>
            <person name="Yamashiro T."/>
            <person name="Shiraishi A."/>
            <person name="Satake H."/>
            <person name="Nakayama K."/>
        </authorList>
    </citation>
    <scope>NUCLEOTIDE SEQUENCE</scope>
</reference>
<evidence type="ECO:0000313" key="4">
    <source>
        <dbReference type="EMBL" id="GEX13438.1"/>
    </source>
</evidence>
<sequence length="1282" mass="144348">MCEMACKIVQKKLEEKRIEENQAAQAQNSKIPACSDDEDDYNFAITPNEPVDSLSMGDEHLYTISATESDEFIKSCVENLVPNPSESEGENSCDFPACFTTFSNILFDSDYESDSSEYKSCSDEDFLEEIYSNPLFEEEIIPMKIDQHYFNAESDLIKSMLNHDSSIIPFSSKIDSLLDEFVDNSSPRPPKEFVFDNSDADIESFSSYPILDEDSDSRMKEIDLTFTPDDPMPPSIEDDDNDSERDIIILKEFPSNYSLSLSEIESFYFDIPSFSHPLAKPPDGNTRILNIKIIGDVSDQKVPIPGLTITRASNQEKSPDLLSHRSFEILQNSAKCPMMIHGKNIPILDVSLFYFYPLDQLNSQPTLKSSYNAKDGVIISIPPLVGGVADVVVEIKGTDLKSKTTEDIISNRSFMEVLALNHYVLVKKVLVVRSVWNNSRRVNRKKFANKMTHPHPKRRFIPQAILTKSDKLETAGTPVNTVRLVNTADSKPIGNPQQKEYKEKGVIDSGCSRHMTGNKCYLTDYEDYDGRFVSFGDGKGRISKKGKIKTRTLDFDDVYFTKDNIVVGQAKKKKEPEQEYILIPICTTDPLIFQGPKDSAVDVGKKATKVHKSQVSDNGRKGDQVTRSEFEGLLQQERQTKHINSTNSFNNVSSPVNNVGPSFVNVALPSPINAVGTPAIGTKWVFRNKKDERGIVIKNKAILVAQGHTQEECINYDEVFAPVARIEAIRLFLAYGPFKDFVVYQMDVNSAFLYGKIKEEIASTPMEPNKALVKDAENEDVDMHLYRSMIRSLMYLTASRPNITFVVCACTRFQVTPKTSHLHAVERIFRYIKGQPKLGLWYSRDSPFDLEAYSNSNYTRASLDRKSTTEEYVAAVSYCRQTTTKVKKVNGQEQIQALVDKPKVIITEEIIRCDLQFDDAEGTACLPNDTIFEELPKIGAKTTAWNEFNSTMASAIICLSNNQKFNFSKYIFDHMVKHLEGGVKFLMFPRFLQVFANMRRKGQGFSGNVTPLFETMMVNAQEEVAEDHSPSSKIPVEESILTPSNDPLPSGEDSIQLNELIIFCTNLQQQVLNLEEAKIAQAKDIAKLKKRVKKLRKRRKSRPAGLRRLKKRVHDADMFGVNDLEGNEVFVDVREKIIEKEVSTADPVTATGEVVTAASVKHSVVPTTITTADVDDELTLAKTLISIKAAKPKVILIAITTPRAQGIVFHEQVQAHIPTVSSLKDKGKAKMIEPEKPLKKKDQIALDEEVERKLEAEMRAKIEEEERIVREKDEANRAVIKE</sequence>
<accession>A0A699H210</accession>
<dbReference type="PANTHER" id="PTHR11439">
    <property type="entry name" value="GAG-POL-RELATED RETROTRANSPOSON"/>
    <property type="match status" value="1"/>
</dbReference>
<dbReference type="InterPro" id="IPR013103">
    <property type="entry name" value="RVT_2"/>
</dbReference>
<evidence type="ECO:0000256" key="1">
    <source>
        <dbReference type="SAM" id="Coils"/>
    </source>
</evidence>
<name>A0A699H210_TANCI</name>
<dbReference type="EMBL" id="BKCJ010091316">
    <property type="protein sequence ID" value="GEX13438.1"/>
    <property type="molecule type" value="Genomic_DNA"/>
</dbReference>
<dbReference type="PANTHER" id="PTHR11439:SF495">
    <property type="entry name" value="REVERSE TRANSCRIPTASE, RNA-DEPENDENT DNA POLYMERASE-RELATED"/>
    <property type="match status" value="1"/>
</dbReference>